<gene>
    <name evidence="1" type="ORF">OHV25_09590</name>
</gene>
<proteinExistence type="predicted"/>
<name>A0AAU2GVF2_9ACTN</name>
<evidence type="ECO:0000313" key="1">
    <source>
        <dbReference type="EMBL" id="WTU39813.1"/>
    </source>
</evidence>
<dbReference type="EMBL" id="CP108253">
    <property type="protein sequence ID" value="WTU39813.1"/>
    <property type="molecule type" value="Genomic_DNA"/>
</dbReference>
<accession>A0AAU2GVF2</accession>
<dbReference type="SUPFAM" id="SSF53807">
    <property type="entry name" value="Helical backbone' metal receptor"/>
    <property type="match status" value="1"/>
</dbReference>
<dbReference type="Gene3D" id="3.40.50.1980">
    <property type="entry name" value="Nitrogenase molybdenum iron protein domain"/>
    <property type="match status" value="2"/>
</dbReference>
<reference evidence="1" key="1">
    <citation type="submission" date="2022-10" db="EMBL/GenBank/DDBJ databases">
        <title>The complete genomes of actinobacterial strains from the NBC collection.</title>
        <authorList>
            <person name="Joergensen T.S."/>
            <person name="Alvarez Arevalo M."/>
            <person name="Sterndorff E.B."/>
            <person name="Faurdal D."/>
            <person name="Vuksanovic O."/>
            <person name="Mourched A.-S."/>
            <person name="Charusanti P."/>
            <person name="Shaw S."/>
            <person name="Blin K."/>
            <person name="Weber T."/>
        </authorList>
    </citation>
    <scope>NUCLEOTIDE SEQUENCE</scope>
    <source>
        <strain evidence="1">NBC_00060</strain>
    </source>
</reference>
<protein>
    <submittedName>
        <fullName evidence="1">ABC transporter substrate-binding protein</fullName>
    </submittedName>
</protein>
<sequence>MDKPVWQFSDDRGQVATASGVPTRVTAYIQAGATLWDHGVGPGAVFGSFHDGAAPDRAKAGGLPLDRLRYLGAGAALDLDVLLQGTPDLVVAVSYGGGQVYGLAPETAKHLEEHVPVVVIDIGHSRSLAEIRDRFTDLARALGGDRHHEDAARLLDAAQRRLRTVTAATRAYAETDPPVAPRVLALSPAGTDQVHVARPGAWPELRALAEHGVHLVEPPAGTGANWTTLTWEEAAALPAEIVLSDVRVNATPVEQLRADAHWRTIEDRARVLPWNPETPCSARAHARFFALVADAVDSRTAR</sequence>
<organism evidence="1">
    <name type="scientific">Streptomyces sp. NBC_00060</name>
    <dbReference type="NCBI Taxonomy" id="2975636"/>
    <lineage>
        <taxon>Bacteria</taxon>
        <taxon>Bacillati</taxon>
        <taxon>Actinomycetota</taxon>
        <taxon>Actinomycetes</taxon>
        <taxon>Kitasatosporales</taxon>
        <taxon>Streptomycetaceae</taxon>
        <taxon>Streptomyces</taxon>
    </lineage>
</organism>
<dbReference type="AlphaFoldDB" id="A0AAU2GVF2"/>